<dbReference type="EMBL" id="JAMXLR010000036">
    <property type="protein sequence ID" value="MCO6044637.1"/>
    <property type="molecule type" value="Genomic_DNA"/>
</dbReference>
<feature type="domain" description="SF3 helicase" evidence="4">
    <location>
        <begin position="184"/>
        <end position="343"/>
    </location>
</feature>
<evidence type="ECO:0000256" key="2">
    <source>
        <dbReference type="ARBA" id="ARBA00022801"/>
    </source>
</evidence>
<dbReference type="Proteomes" id="UP001155241">
    <property type="component" value="Unassembled WGS sequence"/>
</dbReference>
<dbReference type="SMART" id="SM00885">
    <property type="entry name" value="D5_N"/>
    <property type="match status" value="1"/>
</dbReference>
<dbReference type="PROSITE" id="PS51206">
    <property type="entry name" value="SF3_HELICASE_1"/>
    <property type="match status" value="1"/>
</dbReference>
<dbReference type="InterPro" id="IPR006500">
    <property type="entry name" value="Helicase_put_C_phage/plasmid"/>
</dbReference>
<dbReference type="AlphaFoldDB" id="A0A9X2JGQ1"/>
<dbReference type="GO" id="GO:0005524">
    <property type="term" value="F:ATP binding"/>
    <property type="evidence" value="ECO:0007669"/>
    <property type="project" value="UniProtKB-KW"/>
</dbReference>
<evidence type="ECO:0000313" key="5">
    <source>
        <dbReference type="EMBL" id="MCO6044637.1"/>
    </source>
</evidence>
<dbReference type="InterPro" id="IPR014818">
    <property type="entry name" value="Phage/plasmid_primase_P4_C"/>
</dbReference>
<dbReference type="PANTHER" id="PTHR35372">
    <property type="entry name" value="ATP BINDING PROTEIN-RELATED"/>
    <property type="match status" value="1"/>
</dbReference>
<evidence type="ECO:0000313" key="6">
    <source>
        <dbReference type="Proteomes" id="UP001155241"/>
    </source>
</evidence>
<dbReference type="Gene3D" id="3.40.50.300">
    <property type="entry name" value="P-loop containing nucleotide triphosphate hydrolases"/>
    <property type="match status" value="1"/>
</dbReference>
<keyword evidence="6" id="KW-1185">Reference proteome</keyword>
<evidence type="ECO:0000256" key="3">
    <source>
        <dbReference type="ARBA" id="ARBA00022840"/>
    </source>
</evidence>
<proteinExistence type="predicted"/>
<comment type="caution">
    <text evidence="5">The sequence shown here is derived from an EMBL/GenBank/DDBJ whole genome shotgun (WGS) entry which is preliminary data.</text>
</comment>
<dbReference type="RefSeq" id="WP_252852747.1">
    <property type="nucleotide sequence ID" value="NZ_JAMXLR010000036.1"/>
</dbReference>
<keyword evidence="1" id="KW-0547">Nucleotide-binding</keyword>
<dbReference type="Pfam" id="PF08706">
    <property type="entry name" value="D5_N"/>
    <property type="match status" value="1"/>
</dbReference>
<dbReference type="SUPFAM" id="SSF52540">
    <property type="entry name" value="P-loop containing nucleoside triphosphate hydrolases"/>
    <property type="match status" value="1"/>
</dbReference>
<reference evidence="5" key="1">
    <citation type="submission" date="2022-06" db="EMBL/GenBank/DDBJ databases">
        <title>Aeoliella straminimaris, a novel planctomycete from sediments.</title>
        <authorList>
            <person name="Vitorino I.R."/>
            <person name="Lage O.M."/>
        </authorList>
    </citation>
    <scope>NUCLEOTIDE SEQUENCE</scope>
    <source>
        <strain evidence="5">ICT_H6.2</strain>
    </source>
</reference>
<evidence type="ECO:0000259" key="4">
    <source>
        <dbReference type="PROSITE" id="PS51206"/>
    </source>
</evidence>
<sequence>MQAESRLNGATRTLINEAERETDLGNARRLVNRFGMHFRYVGTWNKWLVWEGGRWRRDDTAAVHRLAQSTVRAIFDEARDEPDDARRNSLAKWALSSQSNGRLESMIKIAATQPEIAIHHDELNRHPHLLNCQNGVVDLRTGDLLPHDPHHLLTQTTGLDYPTESVSPELWLETLGTIFAGDTSMVQFVQRLFGLGVLGEVVEHLLAIFHGAGANGKSLVVETAMGAMGDYAVKAPRDFCIASKHEQHPTAIADLYSRRLVVITETGDGQRLDEALIKELTGGDTLRARRMREDYWQFTPSHLALMVTNHQPMVKGTDNGIWRRLKMVPFDVVIPPEKQDPELPRKLKAEWPKILRWMVDGYLDYQRRGLDPPAAVQEATNAYRSEMDSFGVFINECCTLGQGLLAKGLYKSYSNWCDQRGEKPVAGKTFAKRMDTTPGISSYRSNGTVYEGIGLND</sequence>
<keyword evidence="2" id="KW-0378">Hydrolase</keyword>
<dbReference type="PANTHER" id="PTHR35372:SF2">
    <property type="entry name" value="SF3 HELICASE DOMAIN-CONTAINING PROTEIN"/>
    <property type="match status" value="1"/>
</dbReference>
<protein>
    <submittedName>
        <fullName evidence="5">Phage/plasmid primase, P4 family</fullName>
    </submittedName>
</protein>
<dbReference type="NCBIfam" id="TIGR01613">
    <property type="entry name" value="primase_Cterm"/>
    <property type="match status" value="1"/>
</dbReference>
<dbReference type="InterPro" id="IPR027417">
    <property type="entry name" value="P-loop_NTPase"/>
</dbReference>
<dbReference type="InterPro" id="IPR051620">
    <property type="entry name" value="ORF904-like_C"/>
</dbReference>
<organism evidence="5 6">
    <name type="scientific">Aeoliella straminimaris</name>
    <dbReference type="NCBI Taxonomy" id="2954799"/>
    <lineage>
        <taxon>Bacteria</taxon>
        <taxon>Pseudomonadati</taxon>
        <taxon>Planctomycetota</taxon>
        <taxon>Planctomycetia</taxon>
        <taxon>Pirellulales</taxon>
        <taxon>Lacipirellulaceae</taxon>
        <taxon>Aeoliella</taxon>
    </lineage>
</organism>
<keyword evidence="3" id="KW-0067">ATP-binding</keyword>
<dbReference type="InterPro" id="IPR014015">
    <property type="entry name" value="Helicase_SF3_DNA-vir"/>
</dbReference>
<name>A0A9X2JGQ1_9BACT</name>
<gene>
    <name evidence="5" type="ORF">NG895_12035</name>
</gene>
<dbReference type="GO" id="GO:0016787">
    <property type="term" value="F:hydrolase activity"/>
    <property type="evidence" value="ECO:0007669"/>
    <property type="project" value="UniProtKB-KW"/>
</dbReference>
<dbReference type="Pfam" id="PF19263">
    <property type="entry name" value="DUF5906"/>
    <property type="match status" value="1"/>
</dbReference>
<evidence type="ECO:0000256" key="1">
    <source>
        <dbReference type="ARBA" id="ARBA00022741"/>
    </source>
</evidence>
<accession>A0A9X2JGQ1</accession>
<dbReference type="InterPro" id="IPR045455">
    <property type="entry name" value="NrS-1_pol-like_helicase"/>
</dbReference>